<evidence type="ECO:0000313" key="2">
    <source>
        <dbReference type="EMBL" id="GFJ92274.1"/>
    </source>
</evidence>
<protein>
    <recommendedName>
        <fullName evidence="1">Glycosyltransferase 2-like domain-containing protein</fullName>
    </recommendedName>
</protein>
<dbReference type="PANTHER" id="PTHR43179:SF7">
    <property type="entry name" value="RHAMNOSYLTRANSFERASE WBBL"/>
    <property type="match status" value="1"/>
</dbReference>
<dbReference type="Pfam" id="PF00535">
    <property type="entry name" value="Glycos_transf_2"/>
    <property type="match status" value="1"/>
</dbReference>
<organism evidence="2 3">
    <name type="scientific">Phytohabitans rumicis</name>
    <dbReference type="NCBI Taxonomy" id="1076125"/>
    <lineage>
        <taxon>Bacteria</taxon>
        <taxon>Bacillati</taxon>
        <taxon>Actinomycetota</taxon>
        <taxon>Actinomycetes</taxon>
        <taxon>Micromonosporales</taxon>
        <taxon>Micromonosporaceae</taxon>
    </lineage>
</organism>
<sequence>MTGSRWSVVTVTYNSADTLRRCWSGTAKPYDWIVVDNDSADDSAAVAAELGARVVRLPANVGFAKANNAGVRESASDYVLFANPDLVVDPAGLATFQAHLDRHGGLVAPQLLATDGEPQPNGRGFPYATAKLGNRKVWPLSRMHATYRVTATPGEAFWVAWVMGAAVAARRNEFVRIGGWNERFFLYYEDHELGLRAWQHGLRVALLGDVRWTHHWARATNSFRWSRAHTLEIKGARTFYGMFPEFIVGLPPAGRRHRQANALLGTPVNSEEQSVTQVVRDLL</sequence>
<gene>
    <name evidence="2" type="ORF">Prum_059160</name>
</gene>
<dbReference type="InterPro" id="IPR001173">
    <property type="entry name" value="Glyco_trans_2-like"/>
</dbReference>
<proteinExistence type="predicted"/>
<dbReference type="Proteomes" id="UP000482960">
    <property type="component" value="Unassembled WGS sequence"/>
</dbReference>
<accession>A0A6V8L7M1</accession>
<dbReference type="RefSeq" id="WP_173079194.1">
    <property type="nucleotide sequence ID" value="NZ_BAABJB010000013.1"/>
</dbReference>
<reference evidence="2 3" key="2">
    <citation type="submission" date="2020-03" db="EMBL/GenBank/DDBJ databases">
        <authorList>
            <person name="Ichikawa N."/>
            <person name="Kimura A."/>
            <person name="Kitahashi Y."/>
            <person name="Uohara A."/>
        </authorList>
    </citation>
    <scope>NUCLEOTIDE SEQUENCE [LARGE SCALE GENOMIC DNA]</scope>
    <source>
        <strain evidence="2 3">NBRC 108638</strain>
    </source>
</reference>
<keyword evidence="3" id="KW-1185">Reference proteome</keyword>
<reference evidence="2 3" key="1">
    <citation type="submission" date="2020-03" db="EMBL/GenBank/DDBJ databases">
        <title>Whole genome shotgun sequence of Phytohabitans rumicis NBRC 108638.</title>
        <authorList>
            <person name="Komaki H."/>
            <person name="Tamura T."/>
        </authorList>
    </citation>
    <scope>NUCLEOTIDE SEQUENCE [LARGE SCALE GENOMIC DNA]</scope>
    <source>
        <strain evidence="2 3">NBRC 108638</strain>
    </source>
</reference>
<feature type="domain" description="Glycosyltransferase 2-like" evidence="1">
    <location>
        <begin position="7"/>
        <end position="125"/>
    </location>
</feature>
<comment type="caution">
    <text evidence="2">The sequence shown here is derived from an EMBL/GenBank/DDBJ whole genome shotgun (WGS) entry which is preliminary data.</text>
</comment>
<dbReference type="Gene3D" id="3.90.550.10">
    <property type="entry name" value="Spore Coat Polysaccharide Biosynthesis Protein SpsA, Chain A"/>
    <property type="match status" value="1"/>
</dbReference>
<dbReference type="AlphaFoldDB" id="A0A6V8L7M1"/>
<dbReference type="PANTHER" id="PTHR43179">
    <property type="entry name" value="RHAMNOSYLTRANSFERASE WBBL"/>
    <property type="match status" value="1"/>
</dbReference>
<dbReference type="EMBL" id="BLPG01000001">
    <property type="protein sequence ID" value="GFJ92274.1"/>
    <property type="molecule type" value="Genomic_DNA"/>
</dbReference>
<evidence type="ECO:0000313" key="3">
    <source>
        <dbReference type="Proteomes" id="UP000482960"/>
    </source>
</evidence>
<name>A0A6V8L7M1_9ACTN</name>
<dbReference type="SUPFAM" id="SSF53448">
    <property type="entry name" value="Nucleotide-diphospho-sugar transferases"/>
    <property type="match status" value="1"/>
</dbReference>
<dbReference type="InterPro" id="IPR029044">
    <property type="entry name" value="Nucleotide-diphossugar_trans"/>
</dbReference>
<evidence type="ECO:0000259" key="1">
    <source>
        <dbReference type="Pfam" id="PF00535"/>
    </source>
</evidence>